<gene>
    <name evidence="2" type="ORF">DR950_19665</name>
</gene>
<reference evidence="2 3" key="1">
    <citation type="submission" date="2018-08" db="EMBL/GenBank/DDBJ databases">
        <title>Diversity &amp; Physiological Properties of Lignin-Decomposing Actinobacteria from Soil.</title>
        <authorList>
            <person name="Roh S.G."/>
            <person name="Kim S.B."/>
        </authorList>
    </citation>
    <scope>NUCLEOTIDE SEQUENCE [LARGE SCALE GENOMIC DNA]</scope>
    <source>
        <strain evidence="2 3">MMS17-GH009</strain>
    </source>
</reference>
<comment type="caution">
    <text evidence="2">The sequence shown here is derived from an EMBL/GenBank/DDBJ whole genome shotgun (WGS) entry which is preliminary data.</text>
</comment>
<feature type="region of interest" description="Disordered" evidence="1">
    <location>
        <begin position="453"/>
        <end position="475"/>
    </location>
</feature>
<feature type="region of interest" description="Disordered" evidence="1">
    <location>
        <begin position="97"/>
        <end position="116"/>
    </location>
</feature>
<dbReference type="EMBL" id="QVIG01000001">
    <property type="protein sequence ID" value="RGD59712.1"/>
    <property type="molecule type" value="Genomic_DNA"/>
</dbReference>
<organism evidence="2 3">
    <name type="scientific">Kitasatospora xanthocidica</name>
    <dbReference type="NCBI Taxonomy" id="83382"/>
    <lineage>
        <taxon>Bacteria</taxon>
        <taxon>Bacillati</taxon>
        <taxon>Actinomycetota</taxon>
        <taxon>Actinomycetes</taxon>
        <taxon>Kitasatosporales</taxon>
        <taxon>Streptomycetaceae</taxon>
        <taxon>Kitasatospora</taxon>
    </lineage>
</organism>
<sequence>MTSDRSTSNSQSATNPTSNRPTSHSTNHPTSRPTSNHPIANRPAPNRVRSHAAADLPGPRGPATPYRMTVTTALSHAEAVALADEQLACWLKQEGFEEPPPAHRAPAEQGTEPAPTAERLRLGERVLLDRDQGPLRGGPGAGRYDRRRLRTPAPHGTQQLTLTVATGSDGPTWVRLEAETHSTGSGVRTPCRVPVPELARTLLPLLDATDGPTAVHSGPRVITADEVDALIDELCDPERRLPTVVASVPVNLPLDSWVRDVVAPLCQQLPGLATAYVLDPGARTGFNVALEYHTVYGGAVRTYLPEVDPASRQDSARHPVLARGRIEEDLRRAAGLLAREPRRLAAEQPLPPPLAAVPVLRVPPPQLRRDAEQTGEQAVAHAAEQAVGQVAEETVERAPAGTAEQVVERTSGPAAPYQGVELAALAREEQQDRAEQQARADELERVRHTLRVERREHRERGQGREGRDGRDVREGRLRSGARALTGRHCVAPGGGPVGGPHSVVQPPDGCGTPDTFTELMARLAEFPLVTFTGDQKVALALDELQCAGAGWARLAWDGLTALQEYAEAAVRGAAGGDFKQWCERTPEGCHRFPPRKAVRGESRTVFSHTKWKRERMLPVPECVDSSRRAFMGAHLRIGGGRTAPRLHYLDDCSGSGRIYVGYIGLHLTNTRTN</sequence>
<feature type="region of interest" description="Disordered" evidence="1">
    <location>
        <begin position="1"/>
        <end position="64"/>
    </location>
</feature>
<accession>A0A372ZW95</accession>
<dbReference type="AlphaFoldDB" id="A0A372ZW95"/>
<evidence type="ECO:0000313" key="3">
    <source>
        <dbReference type="Proteomes" id="UP000263377"/>
    </source>
</evidence>
<name>A0A372ZW95_9ACTN</name>
<feature type="compositionally biased region" description="Polar residues" evidence="1">
    <location>
        <begin position="1"/>
        <end position="38"/>
    </location>
</feature>
<evidence type="ECO:0000256" key="1">
    <source>
        <dbReference type="SAM" id="MobiDB-lite"/>
    </source>
</evidence>
<feature type="region of interest" description="Disordered" evidence="1">
    <location>
        <begin position="130"/>
        <end position="149"/>
    </location>
</feature>
<dbReference type="Proteomes" id="UP000263377">
    <property type="component" value="Unassembled WGS sequence"/>
</dbReference>
<proteinExistence type="predicted"/>
<keyword evidence="3" id="KW-1185">Reference proteome</keyword>
<evidence type="ECO:0000313" key="2">
    <source>
        <dbReference type="EMBL" id="RGD59712.1"/>
    </source>
</evidence>
<protein>
    <submittedName>
        <fullName evidence="2">Uncharacterized protein</fullName>
    </submittedName>
</protein>